<organism evidence="1 2">
    <name type="scientific">Stenomitos frigidus AS-A4</name>
    <dbReference type="NCBI Taxonomy" id="2933935"/>
    <lineage>
        <taxon>Bacteria</taxon>
        <taxon>Bacillati</taxon>
        <taxon>Cyanobacteriota</taxon>
        <taxon>Cyanophyceae</taxon>
        <taxon>Leptolyngbyales</taxon>
        <taxon>Leptolyngbyaceae</taxon>
        <taxon>Stenomitos</taxon>
    </lineage>
</organism>
<gene>
    <name evidence="1" type="ORF">NDI38_04420</name>
</gene>
<comment type="caution">
    <text evidence="1">The sequence shown here is derived from an EMBL/GenBank/DDBJ whole genome shotgun (WGS) entry which is preliminary data.</text>
</comment>
<proteinExistence type="predicted"/>
<dbReference type="RefSeq" id="WP_199305393.1">
    <property type="nucleotide sequence ID" value="NZ_JAMPLM010000002.1"/>
</dbReference>
<keyword evidence="2" id="KW-1185">Reference proteome</keyword>
<dbReference type="Proteomes" id="UP001476950">
    <property type="component" value="Unassembled WGS sequence"/>
</dbReference>
<sequence>MTLYPKMEDGEGIEMKPGEVLRLACCDCGLVHRIGFAIEENNSIGLAFVRDNRATAQLRRHGSGYLQQEMIKGWQMIRETNSAAPLREKLADLQHEIWSHWMRWLFQCCTKNADGSVTIPAAKVERWMRQMETPYSQLSDAEQESDRIEADKVLKVLGETQQQ</sequence>
<name>A0ABV0KEL2_9CYAN</name>
<evidence type="ECO:0000313" key="1">
    <source>
        <dbReference type="EMBL" id="MEP1057672.1"/>
    </source>
</evidence>
<reference evidence="1 2" key="1">
    <citation type="submission" date="2022-04" db="EMBL/GenBank/DDBJ databases">
        <title>Positive selection, recombination, and allopatry shape intraspecific diversity of widespread and dominant cyanobacteria.</title>
        <authorList>
            <person name="Wei J."/>
            <person name="Shu W."/>
            <person name="Hu C."/>
        </authorList>
    </citation>
    <scope>NUCLEOTIDE SEQUENCE [LARGE SCALE GENOMIC DNA]</scope>
    <source>
        <strain evidence="1 2">AS-A4</strain>
    </source>
</reference>
<protein>
    <submittedName>
        <fullName evidence="1">Uncharacterized protein</fullName>
    </submittedName>
</protein>
<evidence type="ECO:0000313" key="2">
    <source>
        <dbReference type="Proteomes" id="UP001476950"/>
    </source>
</evidence>
<dbReference type="EMBL" id="JAMPLM010000002">
    <property type="protein sequence ID" value="MEP1057672.1"/>
    <property type="molecule type" value="Genomic_DNA"/>
</dbReference>
<accession>A0ABV0KEL2</accession>